<dbReference type="OrthoDB" id="5291790at2"/>
<reference evidence="7 8" key="1">
    <citation type="submission" date="2019-07" db="EMBL/GenBank/DDBJ databases">
        <title>Genomic Encyclopedia of Archaeal and Bacterial Type Strains, Phase II (KMG-II): from individual species to whole genera.</title>
        <authorList>
            <person name="Goeker M."/>
        </authorList>
    </citation>
    <scope>NUCLEOTIDE SEQUENCE [LARGE SCALE GENOMIC DNA]</scope>
    <source>
        <strain evidence="7 8">ATCC BAA-1139</strain>
    </source>
</reference>
<dbReference type="PANTHER" id="PTHR11863">
    <property type="entry name" value="STEROL DESATURASE"/>
    <property type="match status" value="1"/>
</dbReference>
<feature type="transmembrane region" description="Helical" evidence="5">
    <location>
        <begin position="89"/>
        <end position="110"/>
    </location>
</feature>
<keyword evidence="2 5" id="KW-0812">Transmembrane</keyword>
<evidence type="ECO:0000256" key="2">
    <source>
        <dbReference type="ARBA" id="ARBA00022692"/>
    </source>
</evidence>
<keyword evidence="3 5" id="KW-1133">Transmembrane helix</keyword>
<feature type="transmembrane region" description="Helical" evidence="5">
    <location>
        <begin position="41"/>
        <end position="69"/>
    </location>
</feature>
<protein>
    <submittedName>
        <fullName evidence="7">Sterol desaturase/sphingolipid hydroxylase (Fatty acid hydroxylase superfamily)</fullName>
    </submittedName>
</protein>
<comment type="caution">
    <text evidence="7">The sequence shown here is derived from an EMBL/GenBank/DDBJ whole genome shotgun (WGS) entry which is preliminary data.</text>
</comment>
<dbReference type="InterPro" id="IPR006694">
    <property type="entry name" value="Fatty_acid_hydroxylase"/>
</dbReference>
<dbReference type="GO" id="GO:0008610">
    <property type="term" value="P:lipid biosynthetic process"/>
    <property type="evidence" value="ECO:0007669"/>
    <property type="project" value="InterPro"/>
</dbReference>
<comment type="subcellular location">
    <subcellularLocation>
        <location evidence="1">Membrane</location>
    </subcellularLocation>
</comment>
<dbReference type="Proteomes" id="UP000319449">
    <property type="component" value="Unassembled WGS sequence"/>
</dbReference>
<evidence type="ECO:0000256" key="1">
    <source>
        <dbReference type="ARBA" id="ARBA00004370"/>
    </source>
</evidence>
<evidence type="ECO:0000313" key="7">
    <source>
        <dbReference type="EMBL" id="TWJ14067.1"/>
    </source>
</evidence>
<keyword evidence="4 5" id="KW-0472">Membrane</keyword>
<feature type="transmembrane region" description="Helical" evidence="5">
    <location>
        <begin position="12"/>
        <end position="29"/>
    </location>
</feature>
<organism evidence="7 8">
    <name type="scientific">Geobacter argillaceus</name>
    <dbReference type="NCBI Taxonomy" id="345631"/>
    <lineage>
        <taxon>Bacteria</taxon>
        <taxon>Pseudomonadati</taxon>
        <taxon>Thermodesulfobacteriota</taxon>
        <taxon>Desulfuromonadia</taxon>
        <taxon>Geobacterales</taxon>
        <taxon>Geobacteraceae</taxon>
        <taxon>Geobacter</taxon>
    </lineage>
</organism>
<proteinExistence type="predicted"/>
<evidence type="ECO:0000256" key="3">
    <source>
        <dbReference type="ARBA" id="ARBA00022989"/>
    </source>
</evidence>
<sequence>MSLTGEQGIRLAFFFGVLTVIAVWEVVAPRRPLTDSKGRRWFTNLSLVVIDTAATRLILPILPVGMAIMAQERGWGILNTPLLPFWSRVVLAVVVLDFVIYLQHVLFHFLPIFWRLHRMHHTDLDFDVTTGNRFHPVEILVSMAIKLAAVSLLGAPAMSVLIFEVALNATSLFNHGNIRMPVSLDRWLRHAVVTPDMHRVHHSVNPRETNSNFGFNLPWWDRLCGTYCPQPERGHAGMTIGLKEFRDPTLLTLPRLLIQPFVRKPF</sequence>
<dbReference type="Pfam" id="PF04116">
    <property type="entry name" value="FA_hydroxylase"/>
    <property type="match status" value="1"/>
</dbReference>
<dbReference type="InterPro" id="IPR050307">
    <property type="entry name" value="Sterol_Desaturase_Related"/>
</dbReference>
<evidence type="ECO:0000256" key="4">
    <source>
        <dbReference type="ARBA" id="ARBA00023136"/>
    </source>
</evidence>
<dbReference type="GO" id="GO:0005506">
    <property type="term" value="F:iron ion binding"/>
    <property type="evidence" value="ECO:0007669"/>
    <property type="project" value="InterPro"/>
</dbReference>
<accession>A0A562V8L4</accession>
<evidence type="ECO:0000313" key="8">
    <source>
        <dbReference type="Proteomes" id="UP000319449"/>
    </source>
</evidence>
<gene>
    <name evidence="7" type="ORF">JN12_03566</name>
</gene>
<dbReference type="GO" id="GO:0016491">
    <property type="term" value="F:oxidoreductase activity"/>
    <property type="evidence" value="ECO:0007669"/>
    <property type="project" value="InterPro"/>
</dbReference>
<dbReference type="EMBL" id="VLLN01000031">
    <property type="protein sequence ID" value="TWJ14067.1"/>
    <property type="molecule type" value="Genomic_DNA"/>
</dbReference>
<dbReference type="AlphaFoldDB" id="A0A562V8L4"/>
<dbReference type="GO" id="GO:0016020">
    <property type="term" value="C:membrane"/>
    <property type="evidence" value="ECO:0007669"/>
    <property type="project" value="UniProtKB-SubCell"/>
</dbReference>
<evidence type="ECO:0000256" key="5">
    <source>
        <dbReference type="SAM" id="Phobius"/>
    </source>
</evidence>
<feature type="domain" description="Fatty acid hydroxylase" evidence="6">
    <location>
        <begin position="89"/>
        <end position="226"/>
    </location>
</feature>
<keyword evidence="8" id="KW-1185">Reference proteome</keyword>
<evidence type="ECO:0000259" key="6">
    <source>
        <dbReference type="Pfam" id="PF04116"/>
    </source>
</evidence>
<name>A0A562V8L4_9BACT</name>
<dbReference type="RefSeq" id="WP_145025281.1">
    <property type="nucleotide sequence ID" value="NZ_VLLN01000031.1"/>
</dbReference>